<name>A0A1L7CGX5_9CORY</name>
<accession>A0A1L7CGX5</accession>
<protein>
    <submittedName>
        <fullName evidence="2">Membrane protein</fullName>
    </submittedName>
</protein>
<keyword evidence="1" id="KW-0812">Transmembrane</keyword>
<dbReference type="KEGG" id="caqu:CAQU_08395"/>
<evidence type="ECO:0000313" key="2">
    <source>
        <dbReference type="EMBL" id="APT85084.1"/>
    </source>
</evidence>
<proteinExistence type="predicted"/>
<dbReference type="STRING" id="1431546.CAQU_08395"/>
<keyword evidence="3" id="KW-1185">Reference proteome</keyword>
<feature type="transmembrane region" description="Helical" evidence="1">
    <location>
        <begin position="6"/>
        <end position="25"/>
    </location>
</feature>
<keyword evidence="1" id="KW-1133">Transmembrane helix</keyword>
<organism evidence="2 3">
    <name type="scientific">Corynebacterium aquilae DSM 44791</name>
    <dbReference type="NCBI Taxonomy" id="1431546"/>
    <lineage>
        <taxon>Bacteria</taxon>
        <taxon>Bacillati</taxon>
        <taxon>Actinomycetota</taxon>
        <taxon>Actinomycetes</taxon>
        <taxon>Mycobacteriales</taxon>
        <taxon>Corynebacteriaceae</taxon>
        <taxon>Corynebacterium</taxon>
    </lineage>
</organism>
<gene>
    <name evidence="2" type="ORF">CAQU_08395</name>
</gene>
<keyword evidence="1" id="KW-0472">Membrane</keyword>
<sequence>MTTVISILIIALQLFSYILLGRIIVEMIASFSRDFRPPRWFALISEPLFIITDPPVRALRRLIPPVRMGNVGLDLSVMVLFLAIMLAQILLRTML</sequence>
<evidence type="ECO:0000313" key="3">
    <source>
        <dbReference type="Proteomes" id="UP000185478"/>
    </source>
</evidence>
<evidence type="ECO:0000256" key="1">
    <source>
        <dbReference type="SAM" id="Phobius"/>
    </source>
</evidence>
<dbReference type="GO" id="GO:0016020">
    <property type="term" value="C:membrane"/>
    <property type="evidence" value="ECO:0007669"/>
    <property type="project" value="InterPro"/>
</dbReference>
<feature type="transmembrane region" description="Helical" evidence="1">
    <location>
        <begin position="71"/>
        <end position="91"/>
    </location>
</feature>
<dbReference type="EMBL" id="CP009245">
    <property type="protein sequence ID" value="APT85084.1"/>
    <property type="molecule type" value="Genomic_DNA"/>
</dbReference>
<dbReference type="OrthoDB" id="3216131at2"/>
<dbReference type="Proteomes" id="UP000185478">
    <property type="component" value="Chromosome"/>
</dbReference>
<dbReference type="RefSeq" id="WP_075726802.1">
    <property type="nucleotide sequence ID" value="NZ_CP009245.1"/>
</dbReference>
<dbReference type="InterPro" id="IPR003425">
    <property type="entry name" value="CCB3/YggT"/>
</dbReference>
<dbReference type="Pfam" id="PF02325">
    <property type="entry name" value="CCB3_YggT"/>
    <property type="match status" value="1"/>
</dbReference>
<reference evidence="2 3" key="1">
    <citation type="submission" date="2014-08" db="EMBL/GenBank/DDBJ databases">
        <title>Complete genome sequence of Corynebacterium aquilae S-613T(T) (=DSM 44791(T)), isolated from the choana of a healthy golden eagle.</title>
        <authorList>
            <person name="Ruckert C."/>
            <person name="Albersmeier A."/>
            <person name="Winkler A."/>
            <person name="Kalinowski J."/>
        </authorList>
    </citation>
    <scope>NUCLEOTIDE SEQUENCE [LARGE SCALE GENOMIC DNA]</scope>
    <source>
        <strain evidence="2 3">S-613</strain>
    </source>
</reference>
<dbReference type="AlphaFoldDB" id="A0A1L7CGX5"/>